<dbReference type="InterPro" id="IPR036291">
    <property type="entry name" value="NAD(P)-bd_dom_sf"/>
</dbReference>
<dbReference type="GO" id="GO:0016491">
    <property type="term" value="F:oxidoreductase activity"/>
    <property type="evidence" value="ECO:0007669"/>
    <property type="project" value="UniProtKB-KW"/>
</dbReference>
<comment type="similarity">
    <text evidence="1">Belongs to the short-chain dehydrogenases/reductases (SDR) family.</text>
</comment>
<keyword evidence="4" id="KW-1185">Reference proteome</keyword>
<dbReference type="Proteomes" id="UP001362999">
    <property type="component" value="Unassembled WGS sequence"/>
</dbReference>
<name>A0AAW0CKV7_9AGAR</name>
<protein>
    <submittedName>
        <fullName evidence="3">Short-chain dehydrogenase/reductase family protein</fullName>
    </submittedName>
</protein>
<dbReference type="PANTHER" id="PTHR24320">
    <property type="entry name" value="RETINOL DEHYDROGENASE"/>
    <property type="match status" value="1"/>
</dbReference>
<dbReference type="SUPFAM" id="SSF51735">
    <property type="entry name" value="NAD(P)-binding Rossmann-fold domains"/>
    <property type="match status" value="1"/>
</dbReference>
<proteinExistence type="inferred from homology"/>
<reference evidence="3 4" key="1">
    <citation type="journal article" date="2024" name="J Genomics">
        <title>Draft genome sequencing and assembly of Favolaschia claudopus CIRM-BRFM 2984 isolated from oak limbs.</title>
        <authorList>
            <person name="Navarro D."/>
            <person name="Drula E."/>
            <person name="Chaduli D."/>
            <person name="Cazenave R."/>
            <person name="Ahrendt S."/>
            <person name="Wang J."/>
            <person name="Lipzen A."/>
            <person name="Daum C."/>
            <person name="Barry K."/>
            <person name="Grigoriev I.V."/>
            <person name="Favel A."/>
            <person name="Rosso M.N."/>
            <person name="Martin F."/>
        </authorList>
    </citation>
    <scope>NUCLEOTIDE SEQUENCE [LARGE SCALE GENOMIC DNA]</scope>
    <source>
        <strain evidence="3 4">CIRM-BRFM 2984</strain>
    </source>
</reference>
<sequence length="325" mass="34845">MSLPTFSASTTAEEVADTFAAQIRGKNVLITGTSLNGLGFEAARVIAKYANLVIITGYNSERLKLSEEALKKEMTPGANIRPLVLDLASLASVRKAAAEVNAYPEPLHVLVHNAAHGGGDFTLTPDGFEIQMATGQFGPFLFTKLLAPKLLASASADFTPRVVFVSSDAHLFGTGVDFENLVHPTPEKHQNMATYMQVKSANVMFAGELSRRSGGKIKGYSLHPGTIFTNIMQKEANKKDLAGFGILNADGTPNTDSQFPFKTIPQGAATTVVAAFDTRIEDHPGSYLADCVLAADKAAPHSVDPENTKKLWDLTEQIVGEKFTF</sequence>
<dbReference type="AlphaFoldDB" id="A0AAW0CKV7"/>
<keyword evidence="2" id="KW-0560">Oxidoreductase</keyword>
<dbReference type="InterPro" id="IPR002347">
    <property type="entry name" value="SDR_fam"/>
</dbReference>
<evidence type="ECO:0000256" key="1">
    <source>
        <dbReference type="ARBA" id="ARBA00006484"/>
    </source>
</evidence>
<dbReference type="PANTHER" id="PTHR24320:SF283">
    <property type="entry name" value="RETINOL DEHYDROGENASE 11"/>
    <property type="match status" value="1"/>
</dbReference>
<evidence type="ECO:0000256" key="2">
    <source>
        <dbReference type="ARBA" id="ARBA00023002"/>
    </source>
</evidence>
<evidence type="ECO:0000313" key="4">
    <source>
        <dbReference type="Proteomes" id="UP001362999"/>
    </source>
</evidence>
<dbReference type="Pfam" id="PF00106">
    <property type="entry name" value="adh_short"/>
    <property type="match status" value="1"/>
</dbReference>
<dbReference type="Gene3D" id="3.40.50.720">
    <property type="entry name" value="NAD(P)-binding Rossmann-like Domain"/>
    <property type="match status" value="1"/>
</dbReference>
<accession>A0AAW0CKV7</accession>
<comment type="caution">
    <text evidence="3">The sequence shown here is derived from an EMBL/GenBank/DDBJ whole genome shotgun (WGS) entry which is preliminary data.</text>
</comment>
<gene>
    <name evidence="3" type="ORF">R3P38DRAFT_2900316</name>
</gene>
<dbReference type="EMBL" id="JAWWNJ010000016">
    <property type="protein sequence ID" value="KAK7039547.1"/>
    <property type="molecule type" value="Genomic_DNA"/>
</dbReference>
<evidence type="ECO:0000313" key="3">
    <source>
        <dbReference type="EMBL" id="KAK7039547.1"/>
    </source>
</evidence>
<organism evidence="3 4">
    <name type="scientific">Favolaschia claudopus</name>
    <dbReference type="NCBI Taxonomy" id="2862362"/>
    <lineage>
        <taxon>Eukaryota</taxon>
        <taxon>Fungi</taxon>
        <taxon>Dikarya</taxon>
        <taxon>Basidiomycota</taxon>
        <taxon>Agaricomycotina</taxon>
        <taxon>Agaricomycetes</taxon>
        <taxon>Agaricomycetidae</taxon>
        <taxon>Agaricales</taxon>
        <taxon>Marasmiineae</taxon>
        <taxon>Mycenaceae</taxon>
        <taxon>Favolaschia</taxon>
    </lineage>
</organism>